<accession>A0A438KIK1</accession>
<dbReference type="SMART" id="SM00248">
    <property type="entry name" value="ANK"/>
    <property type="match status" value="3"/>
</dbReference>
<dbReference type="EMBL" id="QGNW01000006">
    <property type="protein sequence ID" value="RVX21000.1"/>
    <property type="molecule type" value="Genomic_DNA"/>
</dbReference>
<dbReference type="InterPro" id="IPR036770">
    <property type="entry name" value="Ankyrin_rpt-contain_sf"/>
</dbReference>
<comment type="caution">
    <text evidence="2">The sequence shown here is derived from an EMBL/GenBank/DDBJ whole genome shotgun (WGS) entry which is preliminary data.</text>
</comment>
<dbReference type="Gene3D" id="1.25.40.20">
    <property type="entry name" value="Ankyrin repeat-containing domain"/>
    <property type="match status" value="1"/>
</dbReference>
<evidence type="ECO:0000256" key="1">
    <source>
        <dbReference type="PROSITE-ProRule" id="PRU00023"/>
    </source>
</evidence>
<name>A0A438KIK1_VITVI</name>
<proteinExistence type="predicted"/>
<dbReference type="AlphaFoldDB" id="A0A438KIK1"/>
<keyword evidence="1" id="KW-0040">ANK repeat</keyword>
<dbReference type="InterPro" id="IPR002110">
    <property type="entry name" value="Ankyrin_rpt"/>
</dbReference>
<reference evidence="2 3" key="1">
    <citation type="journal article" date="2018" name="PLoS Genet.">
        <title>Population sequencing reveals clonal diversity and ancestral inbreeding in the grapevine cultivar Chardonnay.</title>
        <authorList>
            <person name="Roach M.J."/>
            <person name="Johnson D.L."/>
            <person name="Bohlmann J."/>
            <person name="van Vuuren H.J."/>
            <person name="Jones S.J."/>
            <person name="Pretorius I.S."/>
            <person name="Schmidt S.A."/>
            <person name="Borneman A.R."/>
        </authorList>
    </citation>
    <scope>NUCLEOTIDE SEQUENCE [LARGE SCALE GENOMIC DNA]</scope>
    <source>
        <strain evidence="3">cv. Chardonnay</strain>
        <tissue evidence="2">Leaf</tissue>
    </source>
</reference>
<dbReference type="PROSITE" id="PS50088">
    <property type="entry name" value="ANK_REPEAT"/>
    <property type="match status" value="1"/>
</dbReference>
<gene>
    <name evidence="2" type="ORF">CK203_002545</name>
</gene>
<feature type="repeat" description="ANK" evidence="1">
    <location>
        <begin position="22"/>
        <end position="54"/>
    </location>
</feature>
<evidence type="ECO:0000313" key="3">
    <source>
        <dbReference type="Proteomes" id="UP000288805"/>
    </source>
</evidence>
<dbReference type="SUPFAM" id="SSF48403">
    <property type="entry name" value="Ankyrin repeat"/>
    <property type="match status" value="1"/>
</dbReference>
<sequence>MVKLVRDHPQQYEGVLKSKDEQGNTPLHLAATIGNVSMCKCITREPNDLVSIGNKDRENPIFLAARHGKIEAFLCLLCKASESDPDSYIYRRNKKGEIILHCAIAGGHFKEAEIELGADSKCAPEDEGEKLKVNVLVKWSGKDWLA</sequence>
<dbReference type="Proteomes" id="UP000288805">
    <property type="component" value="Unassembled WGS sequence"/>
</dbReference>
<organism evidence="2 3">
    <name type="scientific">Vitis vinifera</name>
    <name type="common">Grape</name>
    <dbReference type="NCBI Taxonomy" id="29760"/>
    <lineage>
        <taxon>Eukaryota</taxon>
        <taxon>Viridiplantae</taxon>
        <taxon>Streptophyta</taxon>
        <taxon>Embryophyta</taxon>
        <taxon>Tracheophyta</taxon>
        <taxon>Spermatophyta</taxon>
        <taxon>Magnoliopsida</taxon>
        <taxon>eudicotyledons</taxon>
        <taxon>Gunneridae</taxon>
        <taxon>Pentapetalae</taxon>
        <taxon>rosids</taxon>
        <taxon>Vitales</taxon>
        <taxon>Vitaceae</taxon>
        <taxon>Viteae</taxon>
        <taxon>Vitis</taxon>
    </lineage>
</organism>
<dbReference type="Pfam" id="PF12796">
    <property type="entry name" value="Ank_2"/>
    <property type="match status" value="1"/>
</dbReference>
<protein>
    <submittedName>
        <fullName evidence="2">Uncharacterized protein</fullName>
    </submittedName>
</protein>
<dbReference type="PANTHER" id="PTHR24121">
    <property type="entry name" value="NO MECHANORECEPTOR POTENTIAL C, ISOFORM D-RELATED"/>
    <property type="match status" value="1"/>
</dbReference>
<evidence type="ECO:0000313" key="2">
    <source>
        <dbReference type="EMBL" id="RVX21000.1"/>
    </source>
</evidence>
<dbReference type="PANTHER" id="PTHR24121:SF15">
    <property type="entry name" value="ANKYRIN REPEAT PROTEIN"/>
    <property type="match status" value="1"/>
</dbReference>